<keyword evidence="4" id="KW-0175">Coiled coil</keyword>
<proteinExistence type="predicted"/>
<gene>
    <name evidence="7" type="ORF">JX265_004314</name>
</gene>
<evidence type="ECO:0000256" key="5">
    <source>
        <dbReference type="SAM" id="MobiDB-lite"/>
    </source>
</evidence>
<keyword evidence="8" id="KW-1185">Reference proteome</keyword>
<organism evidence="7 8">
    <name type="scientific">Neoarthrinium moseri</name>
    <dbReference type="NCBI Taxonomy" id="1658444"/>
    <lineage>
        <taxon>Eukaryota</taxon>
        <taxon>Fungi</taxon>
        <taxon>Dikarya</taxon>
        <taxon>Ascomycota</taxon>
        <taxon>Pezizomycotina</taxon>
        <taxon>Sordariomycetes</taxon>
        <taxon>Xylariomycetidae</taxon>
        <taxon>Amphisphaeriales</taxon>
        <taxon>Apiosporaceae</taxon>
        <taxon>Neoarthrinium</taxon>
    </lineage>
</organism>
<evidence type="ECO:0000259" key="6">
    <source>
        <dbReference type="Pfam" id="PF08573"/>
    </source>
</evidence>
<reference evidence="7" key="1">
    <citation type="submission" date="2021-03" db="EMBL/GenBank/DDBJ databases">
        <title>Revisited historic fungal species revealed as producer of novel bioactive compounds through whole genome sequencing and comparative genomics.</title>
        <authorList>
            <person name="Vignolle G.A."/>
            <person name="Hochenegger N."/>
            <person name="Mach R.L."/>
            <person name="Mach-Aigner A.R."/>
            <person name="Javad Rahimi M."/>
            <person name="Salim K.A."/>
            <person name="Chan C.M."/>
            <person name="Lim L.B.L."/>
            <person name="Cai F."/>
            <person name="Druzhinina I.S."/>
            <person name="U'Ren J.M."/>
            <person name="Derntl C."/>
        </authorList>
    </citation>
    <scope>NUCLEOTIDE SEQUENCE</scope>
    <source>
        <strain evidence="7">TUCIM 5799</strain>
    </source>
</reference>
<feature type="compositionally biased region" description="Polar residues" evidence="5">
    <location>
        <begin position="74"/>
        <end position="108"/>
    </location>
</feature>
<feature type="region of interest" description="Disordered" evidence="5">
    <location>
        <begin position="495"/>
        <end position="581"/>
    </location>
</feature>
<feature type="region of interest" description="Disordered" evidence="5">
    <location>
        <begin position="253"/>
        <end position="333"/>
    </location>
</feature>
<dbReference type="Pfam" id="PF08573">
    <property type="entry name" value="SAE2"/>
    <property type="match status" value="1"/>
</dbReference>
<feature type="region of interest" description="Disordered" evidence="5">
    <location>
        <begin position="74"/>
        <end position="113"/>
    </location>
</feature>
<evidence type="ECO:0000313" key="8">
    <source>
        <dbReference type="Proteomes" id="UP000829685"/>
    </source>
</evidence>
<evidence type="ECO:0000256" key="4">
    <source>
        <dbReference type="SAM" id="Coils"/>
    </source>
</evidence>
<dbReference type="InterPro" id="IPR013882">
    <property type="entry name" value="Ctp1_C"/>
</dbReference>
<keyword evidence="3" id="KW-0539">Nucleus</keyword>
<feature type="coiled-coil region" evidence="4">
    <location>
        <begin position="172"/>
        <end position="199"/>
    </location>
</feature>
<dbReference type="AlphaFoldDB" id="A0A9P9WQS3"/>
<comment type="caution">
    <text evidence="7">The sequence shown here is derived from an EMBL/GenBank/DDBJ whole genome shotgun (WGS) entry which is preliminary data.</text>
</comment>
<dbReference type="GO" id="GO:0006281">
    <property type="term" value="P:DNA repair"/>
    <property type="evidence" value="ECO:0007669"/>
    <property type="project" value="InterPro"/>
</dbReference>
<feature type="domain" description="DNA endonuclease activator Ctp1 C-terminal" evidence="6">
    <location>
        <begin position="605"/>
        <end position="712"/>
    </location>
</feature>
<name>A0A9P9WQS3_9PEZI</name>
<keyword evidence="2" id="KW-0227">DNA damage</keyword>
<feature type="region of interest" description="Disordered" evidence="5">
    <location>
        <begin position="685"/>
        <end position="748"/>
    </location>
</feature>
<evidence type="ECO:0000313" key="7">
    <source>
        <dbReference type="EMBL" id="KAI1875256.1"/>
    </source>
</evidence>
<dbReference type="Proteomes" id="UP000829685">
    <property type="component" value="Unassembled WGS sequence"/>
</dbReference>
<sequence>MESWMRDNGKPALFEALSDAWGRMEEEYQDAIHAETLKKVKFDAEFKVLKAQVANVDRLEQQNKDLKEQLAQLRKNNQQRQQTPSKNAQGVRTPLASLSANTPRSFRASSKHDDHLDVDTLSHPDLITAYSRLEEKYTKLRKQFSDSVEVNEQLKAQCREKTKAYENWMKHAQTLEGQVHTRKKKIDKLKEELQSLRASIGHNDAATNSSFASEANSVAGDGRGVPATTLRQDPLHFAHAATLWPPEHLNDAKRESSVLSGADTERVPSLPPWPEASGETAHRLPSNEPSSDSPVIISERPVRKRRRNDNQPTYAPVATRIKREPGSDPVVADEQYPFVPHESIDFDNAEERLVTPRKARTIRSVSQKAASISGKEATPDAFSAHGSMSAQVQERERAAAQWRATVFPDDATEGIDHDDLPRRSSALYPLDMQTPLPKPMARNAKSKRVVPSLGLCQGIASLAEDGDENSQSLGHQSAKSGRLENLLNAATPERSAIAVPSGARPQDTPSGHPFSISMPEKRGFPWLKKVQKSKVSEALKPPETPVANSSKRTPSAIQANLTTLDAPKQSAKPNRGRGLRDRPVWSLSRTDFKVNPKYNDGHDYAFTEVVRGKDRSCLPGCAREECCGKIFRPMALAALDTTGDIAMSSLLEDYLGEDAGRLGYMTPQEKKDLWVEAKIKDLSNKHGRHRERYGGMPEPPGYDRMGFPSTQEDQADREEASRREREEVERRHAEALQKGRWLFRDEDP</sequence>
<protein>
    <recommendedName>
        <fullName evidence="6">DNA endonuclease activator Ctp1 C-terminal domain-containing protein</fullName>
    </recommendedName>
</protein>
<comment type="subcellular location">
    <subcellularLocation>
        <location evidence="1">Nucleus</location>
    </subcellularLocation>
</comment>
<dbReference type="EMBL" id="JAFIMR010000008">
    <property type="protein sequence ID" value="KAI1875256.1"/>
    <property type="molecule type" value="Genomic_DNA"/>
</dbReference>
<feature type="region of interest" description="Disordered" evidence="5">
    <location>
        <begin position="360"/>
        <end position="384"/>
    </location>
</feature>
<evidence type="ECO:0000256" key="3">
    <source>
        <dbReference type="ARBA" id="ARBA00023242"/>
    </source>
</evidence>
<evidence type="ECO:0000256" key="2">
    <source>
        <dbReference type="ARBA" id="ARBA00022763"/>
    </source>
</evidence>
<accession>A0A9P9WQS3</accession>
<feature type="compositionally biased region" description="Basic and acidic residues" evidence="5">
    <location>
        <begin position="717"/>
        <end position="748"/>
    </location>
</feature>
<evidence type="ECO:0000256" key="1">
    <source>
        <dbReference type="ARBA" id="ARBA00004123"/>
    </source>
</evidence>
<feature type="compositionally biased region" description="Polar residues" evidence="5">
    <location>
        <begin position="546"/>
        <end position="563"/>
    </location>
</feature>
<dbReference type="GO" id="GO:0005634">
    <property type="term" value="C:nucleus"/>
    <property type="evidence" value="ECO:0007669"/>
    <property type="project" value="UniProtKB-SubCell"/>
</dbReference>